<evidence type="ECO:0000259" key="2">
    <source>
        <dbReference type="Pfam" id="PF02517"/>
    </source>
</evidence>
<dbReference type="Pfam" id="PF02517">
    <property type="entry name" value="Rce1-like"/>
    <property type="match status" value="1"/>
</dbReference>
<feature type="domain" description="CAAX prenyl protease 2/Lysostaphin resistance protein A-like" evidence="2">
    <location>
        <begin position="25"/>
        <end position="63"/>
    </location>
</feature>
<name>A0A3E0WV76_9GAMM</name>
<dbReference type="OrthoDB" id="9782250at2"/>
<sequence>MRNIARRSLGPGDYFIDSVWAGPYVPGTVGVIQTAVIGVVFARLVLRWGSLWPVIIAHALLNSFSLIMFRVLAGLE</sequence>
<protein>
    <recommendedName>
        <fullName evidence="2">CAAX prenyl protease 2/Lysostaphin resistance protein A-like domain-containing protein</fullName>
    </recommendedName>
</protein>
<comment type="caution">
    <text evidence="3">The sequence shown here is derived from an EMBL/GenBank/DDBJ whole genome shotgun (WGS) entry which is preliminary data.</text>
</comment>
<evidence type="ECO:0000256" key="1">
    <source>
        <dbReference type="SAM" id="Phobius"/>
    </source>
</evidence>
<keyword evidence="1" id="KW-0812">Transmembrane</keyword>
<dbReference type="EMBL" id="NFZW01000010">
    <property type="protein sequence ID" value="RFA36083.1"/>
    <property type="molecule type" value="Genomic_DNA"/>
</dbReference>
<evidence type="ECO:0000313" key="3">
    <source>
        <dbReference type="EMBL" id="RFA36083.1"/>
    </source>
</evidence>
<feature type="transmembrane region" description="Helical" evidence="1">
    <location>
        <begin position="21"/>
        <end position="45"/>
    </location>
</feature>
<organism evidence="3 4">
    <name type="scientific">Alkalilimnicola ehrlichii</name>
    <dbReference type="NCBI Taxonomy" id="351052"/>
    <lineage>
        <taxon>Bacteria</taxon>
        <taxon>Pseudomonadati</taxon>
        <taxon>Pseudomonadota</taxon>
        <taxon>Gammaproteobacteria</taxon>
        <taxon>Chromatiales</taxon>
        <taxon>Ectothiorhodospiraceae</taxon>
        <taxon>Alkalilimnicola</taxon>
    </lineage>
</organism>
<dbReference type="Proteomes" id="UP000256763">
    <property type="component" value="Unassembled WGS sequence"/>
</dbReference>
<proteinExistence type="predicted"/>
<dbReference type="GO" id="GO:0080120">
    <property type="term" value="P:CAAX-box protein maturation"/>
    <property type="evidence" value="ECO:0007669"/>
    <property type="project" value="UniProtKB-ARBA"/>
</dbReference>
<feature type="transmembrane region" description="Helical" evidence="1">
    <location>
        <begin position="51"/>
        <end position="73"/>
    </location>
</feature>
<evidence type="ECO:0000313" key="4">
    <source>
        <dbReference type="Proteomes" id="UP000256763"/>
    </source>
</evidence>
<keyword evidence="1" id="KW-0472">Membrane</keyword>
<dbReference type="GO" id="GO:0004175">
    <property type="term" value="F:endopeptidase activity"/>
    <property type="evidence" value="ECO:0007669"/>
    <property type="project" value="UniProtKB-ARBA"/>
</dbReference>
<reference evidence="4" key="1">
    <citation type="submission" date="2017-05" db="EMBL/GenBank/DDBJ databases">
        <authorList>
            <person name="Sharma S."/>
            <person name="Sidhu C."/>
            <person name="Pinnaka A.K."/>
        </authorList>
    </citation>
    <scope>NUCLEOTIDE SEQUENCE [LARGE SCALE GENOMIC DNA]</scope>
    <source>
        <strain evidence="4">AK93</strain>
    </source>
</reference>
<keyword evidence="1" id="KW-1133">Transmembrane helix</keyword>
<dbReference type="AlphaFoldDB" id="A0A3E0WV76"/>
<dbReference type="InterPro" id="IPR003675">
    <property type="entry name" value="Rce1/LyrA-like_dom"/>
</dbReference>
<keyword evidence="4" id="KW-1185">Reference proteome</keyword>
<gene>
    <name evidence="3" type="ORF">CAL65_11545</name>
</gene>
<accession>A0A3E0WV76</accession>